<dbReference type="EMBL" id="UOEE01000174">
    <property type="protein sequence ID" value="VAV93898.1"/>
    <property type="molecule type" value="Genomic_DNA"/>
</dbReference>
<reference evidence="1" key="1">
    <citation type="submission" date="2018-06" db="EMBL/GenBank/DDBJ databases">
        <authorList>
            <person name="Zhirakovskaya E."/>
        </authorList>
    </citation>
    <scope>NUCLEOTIDE SEQUENCE</scope>
</reference>
<evidence type="ECO:0000313" key="1">
    <source>
        <dbReference type="EMBL" id="VAV93898.1"/>
    </source>
</evidence>
<accession>A0A3B0S081</accession>
<name>A0A3B0S081_9ZZZZ</name>
<dbReference type="InterPro" id="IPR019660">
    <property type="entry name" value="Put_sensory_transdc_reg_YbjN"/>
</dbReference>
<protein>
    <recommendedName>
        <fullName evidence="2">Sensory transduction regulator</fullName>
    </recommendedName>
</protein>
<gene>
    <name evidence="1" type="ORF">MNBD_ALPHA06-1754</name>
</gene>
<organism evidence="1">
    <name type="scientific">hydrothermal vent metagenome</name>
    <dbReference type="NCBI Taxonomy" id="652676"/>
    <lineage>
        <taxon>unclassified sequences</taxon>
        <taxon>metagenomes</taxon>
        <taxon>ecological metagenomes</taxon>
    </lineage>
</organism>
<dbReference type="AlphaFoldDB" id="A0A3B0S081"/>
<proteinExistence type="predicted"/>
<evidence type="ECO:0008006" key="2">
    <source>
        <dbReference type="Google" id="ProtNLM"/>
    </source>
</evidence>
<dbReference type="Pfam" id="PF10722">
    <property type="entry name" value="YbjN"/>
    <property type="match status" value="1"/>
</dbReference>
<sequence length="169" mass="19107">MRWLALILVCFGIFWQPALGADTTSKPQSILSALSMTDLGETLDLLGLAYEPQKIDGQKVVANTRLVVADGVTWFVYGYNCQDGEDICSEFQMRAVLQTQKNQNGTRFDLEQWNRDNRFVRAYASSTGQALVLEMDVYLAGGVMLSNVTDQILLWRQSLRKFSLELQQK</sequence>